<evidence type="ECO:0000313" key="4">
    <source>
        <dbReference type="Proteomes" id="UP000663832"/>
    </source>
</evidence>
<dbReference type="Proteomes" id="UP000663877">
    <property type="component" value="Unassembled WGS sequence"/>
</dbReference>
<dbReference type="InterPro" id="IPR032675">
    <property type="entry name" value="LRR_dom_sf"/>
</dbReference>
<reference evidence="2" key="1">
    <citation type="submission" date="2021-02" db="EMBL/GenBank/DDBJ databases">
        <authorList>
            <person name="Nowell W R."/>
        </authorList>
    </citation>
    <scope>NUCLEOTIDE SEQUENCE</scope>
</reference>
<evidence type="ECO:0000313" key="2">
    <source>
        <dbReference type="EMBL" id="CAF1463736.1"/>
    </source>
</evidence>
<dbReference type="Proteomes" id="UP000663832">
    <property type="component" value="Unassembled WGS sequence"/>
</dbReference>
<feature type="region of interest" description="Disordered" evidence="1">
    <location>
        <begin position="1"/>
        <end position="30"/>
    </location>
</feature>
<sequence>MERPKRACSSKRSTSTISKKQRNESTNSKPSMTTFEVFSNELIYSIFDYMDYIMIFKAFSQLNKRFSDLIKAYPSRMIDFPAWTSDKSMYLTIMNSERHRIQSIAIRGDRNIDIFLRTCCIDITFLCLESVTLRDLELKSVLPILSFLQTLPELHRLSLQMEAIAVIGGESLNMTAIYQMLLSFKFLKYLNASTNYRITEDTVFYINLPSISNQETCNLEYLIVDHGIRIDEILSIINHTPKLHHLSLTSLNGGHIPLKDISSRVPKLLELTELIIHDSSLNVEDFESLLTAFGCRLKTLEIETDSYASFCIDEQWEKLLNTTLSDLNIFGIQFNKQKPADEFDEDEDDEAEIECRIQSSLDFMCDSFWYDNGWTADIYVFTNSVQAVFRRSR</sequence>
<name>A0A815QIE8_9BILA</name>
<evidence type="ECO:0000256" key="1">
    <source>
        <dbReference type="SAM" id="MobiDB-lite"/>
    </source>
</evidence>
<dbReference type="AlphaFoldDB" id="A0A815QIE8"/>
<accession>A0A815QIE8</accession>
<dbReference type="Gene3D" id="3.80.10.10">
    <property type="entry name" value="Ribonuclease Inhibitor"/>
    <property type="match status" value="1"/>
</dbReference>
<organism evidence="2 5">
    <name type="scientific">Adineta steineri</name>
    <dbReference type="NCBI Taxonomy" id="433720"/>
    <lineage>
        <taxon>Eukaryota</taxon>
        <taxon>Metazoa</taxon>
        <taxon>Spiralia</taxon>
        <taxon>Gnathifera</taxon>
        <taxon>Rotifera</taxon>
        <taxon>Eurotatoria</taxon>
        <taxon>Bdelloidea</taxon>
        <taxon>Adinetida</taxon>
        <taxon>Adinetidae</taxon>
        <taxon>Adineta</taxon>
    </lineage>
</organism>
<evidence type="ECO:0000313" key="3">
    <source>
        <dbReference type="EMBL" id="CAF1633935.1"/>
    </source>
</evidence>
<dbReference type="EMBL" id="CAJNOM010002530">
    <property type="protein sequence ID" value="CAF1633935.1"/>
    <property type="molecule type" value="Genomic_DNA"/>
</dbReference>
<dbReference type="SUPFAM" id="SSF52047">
    <property type="entry name" value="RNI-like"/>
    <property type="match status" value="1"/>
</dbReference>
<proteinExistence type="predicted"/>
<evidence type="ECO:0000313" key="5">
    <source>
        <dbReference type="Proteomes" id="UP000663877"/>
    </source>
</evidence>
<dbReference type="OrthoDB" id="10073336at2759"/>
<keyword evidence="4" id="KW-1185">Reference proteome</keyword>
<dbReference type="EMBL" id="CAJNOI010002211">
    <property type="protein sequence ID" value="CAF1463736.1"/>
    <property type="molecule type" value="Genomic_DNA"/>
</dbReference>
<comment type="caution">
    <text evidence="2">The sequence shown here is derived from an EMBL/GenBank/DDBJ whole genome shotgun (WGS) entry which is preliminary data.</text>
</comment>
<evidence type="ECO:0008006" key="6">
    <source>
        <dbReference type="Google" id="ProtNLM"/>
    </source>
</evidence>
<gene>
    <name evidence="2" type="ORF">BJG266_LOCUS41121</name>
    <name evidence="3" type="ORF">QVE165_LOCUS57988</name>
</gene>
<protein>
    <recommendedName>
        <fullName evidence="6">F-box domain-containing protein</fullName>
    </recommendedName>
</protein>